<reference evidence="5 6" key="1">
    <citation type="journal article" date="2013" name="J. Microbiol.">
        <title>Mucilaginibacter ginsenosidivorax sp. nov., with ginsenoside converting activity isolated from sediment.</title>
        <authorList>
            <person name="Kim J.K."/>
            <person name="Choi T.E."/>
            <person name="Liu Q.M."/>
            <person name="Park H.Y."/>
            <person name="Yi T.H."/>
            <person name="Yoon M.H."/>
            <person name="Kim S.C."/>
            <person name="Im W.T."/>
        </authorList>
    </citation>
    <scope>NUCLEOTIDE SEQUENCE [LARGE SCALE GENOMIC DNA]</scope>
    <source>
        <strain evidence="5 6">KHI28</strain>
    </source>
</reference>
<keyword evidence="3" id="KW-0804">Transcription</keyword>
<evidence type="ECO:0000256" key="3">
    <source>
        <dbReference type="ARBA" id="ARBA00023163"/>
    </source>
</evidence>
<accession>A0A5B8W7J8</accession>
<gene>
    <name evidence="5" type="ORF">FSB76_24110</name>
</gene>
<organism evidence="5 6">
    <name type="scientific">Mucilaginibacter ginsenosidivorax</name>
    <dbReference type="NCBI Taxonomy" id="862126"/>
    <lineage>
        <taxon>Bacteria</taxon>
        <taxon>Pseudomonadati</taxon>
        <taxon>Bacteroidota</taxon>
        <taxon>Sphingobacteriia</taxon>
        <taxon>Sphingobacteriales</taxon>
        <taxon>Sphingobacteriaceae</taxon>
        <taxon>Mucilaginibacter</taxon>
    </lineage>
</organism>
<evidence type="ECO:0000259" key="4">
    <source>
        <dbReference type="PROSITE" id="PS51118"/>
    </source>
</evidence>
<dbReference type="KEGG" id="mgk:FSB76_24110"/>
<dbReference type="SUPFAM" id="SSF46785">
    <property type="entry name" value="Winged helix' DNA-binding domain"/>
    <property type="match status" value="1"/>
</dbReference>
<evidence type="ECO:0000256" key="2">
    <source>
        <dbReference type="ARBA" id="ARBA00023125"/>
    </source>
</evidence>
<dbReference type="InterPro" id="IPR036388">
    <property type="entry name" value="WH-like_DNA-bd_sf"/>
</dbReference>
<dbReference type="Proteomes" id="UP000321362">
    <property type="component" value="Chromosome"/>
</dbReference>
<keyword evidence="2" id="KW-0238">DNA-binding</keyword>
<dbReference type="Gene3D" id="1.10.10.10">
    <property type="entry name" value="Winged helix-like DNA-binding domain superfamily/Winged helix DNA-binding domain"/>
    <property type="match status" value="1"/>
</dbReference>
<dbReference type="PANTHER" id="PTHR33204:SF39">
    <property type="entry name" value="TRANSCRIPTIONAL REGULATORY PROTEIN"/>
    <property type="match status" value="1"/>
</dbReference>
<dbReference type="InterPro" id="IPR036390">
    <property type="entry name" value="WH_DNA-bd_sf"/>
</dbReference>
<dbReference type="PANTHER" id="PTHR33204">
    <property type="entry name" value="TRANSCRIPTIONAL REGULATOR, MARR FAMILY"/>
    <property type="match status" value="1"/>
</dbReference>
<dbReference type="OrthoDB" id="7678715at2"/>
<evidence type="ECO:0000313" key="6">
    <source>
        <dbReference type="Proteomes" id="UP000321362"/>
    </source>
</evidence>
<proteinExistence type="predicted"/>
<keyword evidence="6" id="KW-1185">Reference proteome</keyword>
<keyword evidence="1" id="KW-0805">Transcription regulation</keyword>
<evidence type="ECO:0000313" key="5">
    <source>
        <dbReference type="EMBL" id="QEC78882.1"/>
    </source>
</evidence>
<dbReference type="AlphaFoldDB" id="A0A5B8W7J8"/>
<dbReference type="InterPro" id="IPR002577">
    <property type="entry name" value="HTH_HxlR"/>
</dbReference>
<dbReference type="PROSITE" id="PS51118">
    <property type="entry name" value="HTH_HXLR"/>
    <property type="match status" value="1"/>
</dbReference>
<evidence type="ECO:0000256" key="1">
    <source>
        <dbReference type="ARBA" id="ARBA00023015"/>
    </source>
</evidence>
<sequence length="121" mass="14046">MFYMEEKFKKYSDCDKCPVRTVLDRIGDKWSLLTISVLGECDKLRFSEIQKILGDISHKMLTVTLRKLEDDGLVERRIFPLVPPKVEYNLSERGRSLLPHVQSLTSWAAENMNDIKNSRNG</sequence>
<feature type="domain" description="HTH hxlR-type" evidence="4">
    <location>
        <begin position="17"/>
        <end position="116"/>
    </location>
</feature>
<name>A0A5B8W7J8_9SPHI</name>
<dbReference type="GO" id="GO:0003677">
    <property type="term" value="F:DNA binding"/>
    <property type="evidence" value="ECO:0007669"/>
    <property type="project" value="UniProtKB-KW"/>
</dbReference>
<dbReference type="Pfam" id="PF01638">
    <property type="entry name" value="HxlR"/>
    <property type="match status" value="1"/>
</dbReference>
<dbReference type="EMBL" id="CP042437">
    <property type="protein sequence ID" value="QEC78882.1"/>
    <property type="molecule type" value="Genomic_DNA"/>
</dbReference>
<protein>
    <submittedName>
        <fullName evidence="5">Helix-turn-helix transcriptional regulator</fullName>
    </submittedName>
</protein>